<protein>
    <submittedName>
        <fullName evidence="2">Uncharacterized protein</fullName>
    </submittedName>
</protein>
<feature type="compositionally biased region" description="Basic and acidic residues" evidence="1">
    <location>
        <begin position="1"/>
        <end position="14"/>
    </location>
</feature>
<dbReference type="EMBL" id="OC921224">
    <property type="protein sequence ID" value="CAD7653215.1"/>
    <property type="molecule type" value="Genomic_DNA"/>
</dbReference>
<gene>
    <name evidence="2" type="ORF">ONB1V03_LOCUS9872</name>
</gene>
<reference evidence="2" key="1">
    <citation type="submission" date="2020-11" db="EMBL/GenBank/DDBJ databases">
        <authorList>
            <person name="Tran Van P."/>
        </authorList>
    </citation>
    <scope>NUCLEOTIDE SEQUENCE</scope>
</reference>
<dbReference type="AlphaFoldDB" id="A0A7R9M436"/>
<evidence type="ECO:0000313" key="2">
    <source>
        <dbReference type="EMBL" id="CAD7653215.1"/>
    </source>
</evidence>
<feature type="compositionally biased region" description="Polar residues" evidence="1">
    <location>
        <begin position="28"/>
        <end position="37"/>
    </location>
</feature>
<evidence type="ECO:0000256" key="1">
    <source>
        <dbReference type="SAM" id="MobiDB-lite"/>
    </source>
</evidence>
<name>A0A7R9M436_9ACAR</name>
<proteinExistence type="predicted"/>
<sequence length="101" mass="11043">MSDKLNANNEHENNITDETNDPYDRQMNESNPVTTRMDNSEALPLKGTDTVDGYHRQEGKSRLKDCLTSCGALACFGDLTGLSGGSVYVHDCPKDPAIPCH</sequence>
<keyword evidence="3" id="KW-1185">Reference proteome</keyword>
<dbReference type="EMBL" id="CAJPVJ010006399">
    <property type="protein sequence ID" value="CAG2170402.1"/>
    <property type="molecule type" value="Genomic_DNA"/>
</dbReference>
<feature type="region of interest" description="Disordered" evidence="1">
    <location>
        <begin position="1"/>
        <end position="56"/>
    </location>
</feature>
<evidence type="ECO:0000313" key="3">
    <source>
        <dbReference type="Proteomes" id="UP000728032"/>
    </source>
</evidence>
<dbReference type="Proteomes" id="UP000728032">
    <property type="component" value="Unassembled WGS sequence"/>
</dbReference>
<organism evidence="2">
    <name type="scientific">Oppiella nova</name>
    <dbReference type="NCBI Taxonomy" id="334625"/>
    <lineage>
        <taxon>Eukaryota</taxon>
        <taxon>Metazoa</taxon>
        <taxon>Ecdysozoa</taxon>
        <taxon>Arthropoda</taxon>
        <taxon>Chelicerata</taxon>
        <taxon>Arachnida</taxon>
        <taxon>Acari</taxon>
        <taxon>Acariformes</taxon>
        <taxon>Sarcoptiformes</taxon>
        <taxon>Oribatida</taxon>
        <taxon>Brachypylina</taxon>
        <taxon>Oppioidea</taxon>
        <taxon>Oppiidae</taxon>
        <taxon>Oppiella</taxon>
    </lineage>
</organism>
<accession>A0A7R9M436</accession>